<evidence type="ECO:0000256" key="1">
    <source>
        <dbReference type="SAM" id="MobiDB-lite"/>
    </source>
</evidence>
<evidence type="ECO:0000256" key="2">
    <source>
        <dbReference type="SAM" id="SignalP"/>
    </source>
</evidence>
<sequence>MNKWAATSLVILIAILCAAHGKATDPPTAVNQQTSKPYAPEDNPDIKRKYTVGRVYWDDVNKVCRRKVNETAPESKMDEILTNQTIVVDPETVKEVFPKAEICNDTLFNDWSYCAKVMFYGEEGVIEARKYFGKDKAPGKEFANMTEFDNYGFMQDMVLLLIDGCIECKNATEEMEVTLSITQKLKAGKILSLCGEEKMHEFGKTTVTLEKGTANFVFGVVLRERLCPHNKVPDKVPNNINDLVIQNLTYKYENVSLMVTHSCRGEETNVSMMLPTIYVFNLTGMDRVLQLRDLELNLTTLNVGATLNQSAVRMKDPTSGIYYIVSVVPGPEPVTTMATGKTSKPTKMPSTKMPPTKMPPTEMPKPTVTDKNMTTMAPTDKTPKRTKMPKSP</sequence>
<feature type="chain" id="PRO_5036850722" evidence="2">
    <location>
        <begin position="22"/>
        <end position="392"/>
    </location>
</feature>
<dbReference type="AlphaFoldDB" id="A0A914HVC8"/>
<dbReference type="WBParaSite" id="Gr19_v10_g4515.t1">
    <property type="protein sequence ID" value="Gr19_v10_g4515.t1"/>
    <property type="gene ID" value="Gr19_v10_g4515"/>
</dbReference>
<keyword evidence="2" id="KW-0732">Signal</keyword>
<protein>
    <submittedName>
        <fullName evidence="4">Uncharacterized protein</fullName>
    </submittedName>
</protein>
<reference evidence="4" key="1">
    <citation type="submission" date="2022-11" db="UniProtKB">
        <authorList>
            <consortium name="WormBaseParasite"/>
        </authorList>
    </citation>
    <scope>IDENTIFICATION</scope>
</reference>
<evidence type="ECO:0000313" key="4">
    <source>
        <dbReference type="WBParaSite" id="Gr19_v10_g4515.t1"/>
    </source>
</evidence>
<accession>A0A914HVC8</accession>
<proteinExistence type="predicted"/>
<feature type="signal peptide" evidence="2">
    <location>
        <begin position="1"/>
        <end position="21"/>
    </location>
</feature>
<dbReference type="Proteomes" id="UP000887572">
    <property type="component" value="Unplaced"/>
</dbReference>
<evidence type="ECO:0000313" key="3">
    <source>
        <dbReference type="Proteomes" id="UP000887572"/>
    </source>
</evidence>
<feature type="region of interest" description="Disordered" evidence="1">
    <location>
        <begin position="25"/>
        <end position="45"/>
    </location>
</feature>
<feature type="region of interest" description="Disordered" evidence="1">
    <location>
        <begin position="335"/>
        <end position="392"/>
    </location>
</feature>
<name>A0A914HVC8_GLORO</name>
<organism evidence="3 4">
    <name type="scientific">Globodera rostochiensis</name>
    <name type="common">Golden nematode worm</name>
    <name type="synonym">Heterodera rostochiensis</name>
    <dbReference type="NCBI Taxonomy" id="31243"/>
    <lineage>
        <taxon>Eukaryota</taxon>
        <taxon>Metazoa</taxon>
        <taxon>Ecdysozoa</taxon>
        <taxon>Nematoda</taxon>
        <taxon>Chromadorea</taxon>
        <taxon>Rhabditida</taxon>
        <taxon>Tylenchina</taxon>
        <taxon>Tylenchomorpha</taxon>
        <taxon>Tylenchoidea</taxon>
        <taxon>Heteroderidae</taxon>
        <taxon>Heteroderinae</taxon>
        <taxon>Globodera</taxon>
    </lineage>
</organism>
<feature type="compositionally biased region" description="Low complexity" evidence="1">
    <location>
        <begin position="341"/>
        <end position="355"/>
    </location>
</feature>
<keyword evidence="3" id="KW-1185">Reference proteome</keyword>